<reference evidence="3 4" key="1">
    <citation type="submission" date="2019-02" db="EMBL/GenBank/DDBJ databases">
        <title>Deep-cultivation of Planctomycetes and their phenomic and genomic characterization uncovers novel biology.</title>
        <authorList>
            <person name="Wiegand S."/>
            <person name="Jogler M."/>
            <person name="Boedeker C."/>
            <person name="Pinto D."/>
            <person name="Vollmers J."/>
            <person name="Rivas-Marin E."/>
            <person name="Kohn T."/>
            <person name="Peeters S.H."/>
            <person name="Heuer A."/>
            <person name="Rast P."/>
            <person name="Oberbeckmann S."/>
            <person name="Bunk B."/>
            <person name="Jeske O."/>
            <person name="Meyerdierks A."/>
            <person name="Storesund J.E."/>
            <person name="Kallscheuer N."/>
            <person name="Luecker S."/>
            <person name="Lage O.M."/>
            <person name="Pohl T."/>
            <person name="Merkel B.J."/>
            <person name="Hornburger P."/>
            <person name="Mueller R.-W."/>
            <person name="Bruemmer F."/>
            <person name="Labrenz M."/>
            <person name="Spormann A.M."/>
            <person name="Op den Camp H."/>
            <person name="Overmann J."/>
            <person name="Amann R."/>
            <person name="Jetten M.S.M."/>
            <person name="Mascher T."/>
            <person name="Medema M.H."/>
            <person name="Devos D.P."/>
            <person name="Kaster A.-K."/>
            <person name="Ovreas L."/>
            <person name="Rohde M."/>
            <person name="Galperin M.Y."/>
            <person name="Jogler C."/>
        </authorList>
    </citation>
    <scope>NUCLEOTIDE SEQUENCE [LARGE SCALE GENOMIC DNA]</scope>
    <source>
        <strain evidence="3 4">Pla85_3_4</strain>
    </source>
</reference>
<feature type="compositionally biased region" description="Low complexity" evidence="1">
    <location>
        <begin position="79"/>
        <end position="102"/>
    </location>
</feature>
<keyword evidence="2" id="KW-1133">Transmembrane helix</keyword>
<evidence type="ECO:0000313" key="3">
    <source>
        <dbReference type="EMBL" id="QDU98218.1"/>
    </source>
</evidence>
<gene>
    <name evidence="3" type="ORF">Pla8534_60790</name>
</gene>
<name>A0A518E296_9BACT</name>
<protein>
    <submittedName>
        <fullName evidence="3">Uncharacterized protein</fullName>
    </submittedName>
</protein>
<sequence>MVINCPHCGKAMTIAPEYLGRDLSCPHCAQVLRTPSPTGGQAPTATPPTAQRAATPVARAITAPGAGHPVARAIQPGQVQPGQMQPGHIQPGQGQPTGPGFPLVQSTAPSKEPSAAVLRARETKERSSVGLMVTLIVLLLGIPAIGSVVVGVYLLSDRAGKINEAQQAEQARETQAKQYATELLASRGYMPARNADVKDFGAQVEVVGQTSSQRDGVGHSFRCSFVLSVQGKGRISWSPISLSIDGEEIYRN</sequence>
<evidence type="ECO:0000256" key="1">
    <source>
        <dbReference type="SAM" id="MobiDB-lite"/>
    </source>
</evidence>
<keyword evidence="2" id="KW-0812">Transmembrane</keyword>
<proteinExistence type="predicted"/>
<dbReference type="KEGG" id="lcre:Pla8534_60790"/>
<accession>A0A518E296</accession>
<feature type="region of interest" description="Disordered" evidence="1">
    <location>
        <begin position="79"/>
        <end position="115"/>
    </location>
</feature>
<feature type="transmembrane region" description="Helical" evidence="2">
    <location>
        <begin position="129"/>
        <end position="155"/>
    </location>
</feature>
<organism evidence="3 4">
    <name type="scientific">Lignipirellula cremea</name>
    <dbReference type="NCBI Taxonomy" id="2528010"/>
    <lineage>
        <taxon>Bacteria</taxon>
        <taxon>Pseudomonadati</taxon>
        <taxon>Planctomycetota</taxon>
        <taxon>Planctomycetia</taxon>
        <taxon>Pirellulales</taxon>
        <taxon>Pirellulaceae</taxon>
        <taxon>Lignipirellula</taxon>
    </lineage>
</organism>
<dbReference type="EMBL" id="CP036433">
    <property type="protein sequence ID" value="QDU98218.1"/>
    <property type="molecule type" value="Genomic_DNA"/>
</dbReference>
<dbReference type="Proteomes" id="UP000317648">
    <property type="component" value="Chromosome"/>
</dbReference>
<evidence type="ECO:0000256" key="2">
    <source>
        <dbReference type="SAM" id="Phobius"/>
    </source>
</evidence>
<dbReference type="AlphaFoldDB" id="A0A518E296"/>
<evidence type="ECO:0000313" key="4">
    <source>
        <dbReference type="Proteomes" id="UP000317648"/>
    </source>
</evidence>
<keyword evidence="4" id="KW-1185">Reference proteome</keyword>
<keyword evidence="2" id="KW-0472">Membrane</keyword>